<sequence>MQVLVYLDDYLTVHQDPSKLVSQTTEVVKLLEFLGWQVNFKKSILTPMRSLEFLGIKWNTDENVMSLPAKKQTSILTAITKILIAKSCHLRQLQCLLGQLNFACYVILRGRLHCHRLQMFLRRFSGNQVRTKRPVPRGAILDLQWWQGALSLTTPIHTKSVSHFLTTDVSDIGWGAVLDKKTISDNKTVMAYIRKDGGTHSIGLLSLTFQLLKIIDKWNITLSAQYLPGRYNAIADRLSRRRTVPEWHLKPRATSEVFKRWGKPDIDLFVSERSVIVPNYITIDSRHVEL</sequence>
<gene>
    <name evidence="2" type="ORF">PARMNEM_LOCUS1607</name>
</gene>
<dbReference type="Proteomes" id="UP001314205">
    <property type="component" value="Unassembled WGS sequence"/>
</dbReference>
<dbReference type="PANTHER" id="PTHR33050:SF7">
    <property type="entry name" value="RIBONUCLEASE H"/>
    <property type="match status" value="1"/>
</dbReference>
<dbReference type="GO" id="GO:0071897">
    <property type="term" value="P:DNA biosynthetic process"/>
    <property type="evidence" value="ECO:0007669"/>
    <property type="project" value="UniProtKB-ARBA"/>
</dbReference>
<protein>
    <recommendedName>
        <fullName evidence="1">Reverse transcriptase domain-containing protein</fullName>
    </recommendedName>
</protein>
<accession>A0AAV1K9D6</accession>
<evidence type="ECO:0000259" key="1">
    <source>
        <dbReference type="PROSITE" id="PS50878"/>
    </source>
</evidence>
<dbReference type="InterPro" id="IPR052055">
    <property type="entry name" value="Hepadnavirus_pol/RT"/>
</dbReference>
<organism evidence="2 3">
    <name type="scientific">Parnassius mnemosyne</name>
    <name type="common">clouded apollo</name>
    <dbReference type="NCBI Taxonomy" id="213953"/>
    <lineage>
        <taxon>Eukaryota</taxon>
        <taxon>Metazoa</taxon>
        <taxon>Ecdysozoa</taxon>
        <taxon>Arthropoda</taxon>
        <taxon>Hexapoda</taxon>
        <taxon>Insecta</taxon>
        <taxon>Pterygota</taxon>
        <taxon>Neoptera</taxon>
        <taxon>Endopterygota</taxon>
        <taxon>Lepidoptera</taxon>
        <taxon>Glossata</taxon>
        <taxon>Ditrysia</taxon>
        <taxon>Papilionoidea</taxon>
        <taxon>Papilionidae</taxon>
        <taxon>Parnassiinae</taxon>
        <taxon>Parnassini</taxon>
        <taxon>Parnassius</taxon>
        <taxon>Driopa</taxon>
    </lineage>
</organism>
<evidence type="ECO:0000313" key="2">
    <source>
        <dbReference type="EMBL" id="CAK1579701.1"/>
    </source>
</evidence>
<evidence type="ECO:0000313" key="3">
    <source>
        <dbReference type="Proteomes" id="UP001314205"/>
    </source>
</evidence>
<name>A0AAV1K9D6_9NEOP</name>
<dbReference type="Gene3D" id="3.30.70.270">
    <property type="match status" value="1"/>
</dbReference>
<feature type="domain" description="Reverse transcriptase" evidence="1">
    <location>
        <begin position="1"/>
        <end position="58"/>
    </location>
</feature>
<reference evidence="2 3" key="1">
    <citation type="submission" date="2023-11" db="EMBL/GenBank/DDBJ databases">
        <authorList>
            <person name="Hedman E."/>
            <person name="Englund M."/>
            <person name="Stromberg M."/>
            <person name="Nyberg Akerstrom W."/>
            <person name="Nylinder S."/>
            <person name="Jareborg N."/>
            <person name="Kallberg Y."/>
            <person name="Kronander E."/>
        </authorList>
    </citation>
    <scope>NUCLEOTIDE SEQUENCE [LARGE SCALE GENOMIC DNA]</scope>
</reference>
<dbReference type="InterPro" id="IPR000477">
    <property type="entry name" value="RT_dom"/>
</dbReference>
<dbReference type="PANTHER" id="PTHR33050">
    <property type="entry name" value="REVERSE TRANSCRIPTASE DOMAIN-CONTAINING PROTEIN"/>
    <property type="match status" value="1"/>
</dbReference>
<dbReference type="EMBL" id="CAVLGL010000002">
    <property type="protein sequence ID" value="CAK1579701.1"/>
    <property type="molecule type" value="Genomic_DNA"/>
</dbReference>
<dbReference type="InterPro" id="IPR043502">
    <property type="entry name" value="DNA/RNA_pol_sf"/>
</dbReference>
<dbReference type="CDD" id="cd09275">
    <property type="entry name" value="RNase_HI_RT_DIRS1"/>
    <property type="match status" value="1"/>
</dbReference>
<comment type="caution">
    <text evidence="2">The sequence shown here is derived from an EMBL/GenBank/DDBJ whole genome shotgun (WGS) entry which is preliminary data.</text>
</comment>
<dbReference type="AlphaFoldDB" id="A0AAV1K9D6"/>
<dbReference type="InterPro" id="IPR043128">
    <property type="entry name" value="Rev_trsase/Diguanyl_cyclase"/>
</dbReference>
<dbReference type="SUPFAM" id="SSF56672">
    <property type="entry name" value="DNA/RNA polymerases"/>
    <property type="match status" value="1"/>
</dbReference>
<dbReference type="PROSITE" id="PS50878">
    <property type="entry name" value="RT_POL"/>
    <property type="match status" value="1"/>
</dbReference>
<proteinExistence type="predicted"/>
<keyword evidence="3" id="KW-1185">Reference proteome</keyword>